<protein>
    <recommendedName>
        <fullName evidence="6">Transcription repressor</fullName>
    </recommendedName>
    <alternativeName>
        <fullName evidence="6">Ovate family protein</fullName>
    </alternativeName>
</protein>
<comment type="subcellular location">
    <subcellularLocation>
        <location evidence="1 6">Nucleus</location>
    </subcellularLocation>
</comment>
<dbReference type="PANTHER" id="PTHR33057:SF224">
    <property type="entry name" value="TRANSCRIPTION REPRESSOR"/>
    <property type="match status" value="1"/>
</dbReference>
<feature type="compositionally biased region" description="Basic residues" evidence="7">
    <location>
        <begin position="161"/>
        <end position="171"/>
    </location>
</feature>
<dbReference type="OMA" id="THCTCHA"/>
<dbReference type="PANTHER" id="PTHR33057">
    <property type="entry name" value="TRANSCRIPTION REPRESSOR OFP7-RELATED"/>
    <property type="match status" value="1"/>
</dbReference>
<dbReference type="InterPro" id="IPR038933">
    <property type="entry name" value="Ovate"/>
</dbReference>
<organism evidence="9">
    <name type="scientific">Nymphaea colorata</name>
    <name type="common">pocket water lily</name>
    <dbReference type="NCBI Taxonomy" id="210225"/>
    <lineage>
        <taxon>Eukaryota</taxon>
        <taxon>Viridiplantae</taxon>
        <taxon>Streptophyta</taxon>
        <taxon>Embryophyta</taxon>
        <taxon>Tracheophyta</taxon>
        <taxon>Spermatophyta</taxon>
        <taxon>Magnoliopsida</taxon>
        <taxon>Nymphaeales</taxon>
        <taxon>Nymphaeaceae</taxon>
        <taxon>Nymphaea</taxon>
    </lineage>
</organism>
<dbReference type="EMBL" id="LR721781">
    <property type="protein sequence ID" value="VVW20280.1"/>
    <property type="molecule type" value="Genomic_DNA"/>
</dbReference>
<feature type="domain" description="OVATE" evidence="8">
    <location>
        <begin position="251"/>
        <end position="310"/>
    </location>
</feature>
<dbReference type="PROSITE" id="PS51754">
    <property type="entry name" value="OVATE"/>
    <property type="match status" value="1"/>
</dbReference>
<dbReference type="NCBIfam" id="TIGR01568">
    <property type="entry name" value="A_thal_3678"/>
    <property type="match status" value="1"/>
</dbReference>
<feature type="region of interest" description="Disordered" evidence="7">
    <location>
        <begin position="136"/>
        <end position="186"/>
    </location>
</feature>
<reference evidence="9" key="1">
    <citation type="submission" date="2019-09" db="EMBL/GenBank/DDBJ databases">
        <authorList>
            <person name="Zhang L."/>
        </authorList>
    </citation>
    <scope>NUCLEOTIDE SEQUENCE</scope>
</reference>
<proteinExistence type="predicted"/>
<dbReference type="Pfam" id="PF04844">
    <property type="entry name" value="Ovate"/>
    <property type="match status" value="1"/>
</dbReference>
<dbReference type="OrthoDB" id="1928390at2759"/>
<evidence type="ECO:0000256" key="2">
    <source>
        <dbReference type="ARBA" id="ARBA00022491"/>
    </source>
</evidence>
<sequence length="322" mass="36054">MGRGFKLRISRVIPSFHSCRSKDALPLAGGPVSVKKLGLSPINQKARDIDFPAFAKTHLSPPPLNPPATPQVVPGVPATNSTRPGLEFVNRLCQLLVREEEEHDVGGGFRWVEEEKWHVFSRVASQTARRKISISCKLADGGPPGSSSLPAKRPPRNLQLRGRRKSARSRRQRELNNLSSDSGWFSSEEDETETLFSSRSLSSDSPEFFQDHVTERVEVCPATWRKKQAWGVRRKLLPCRVEGKVGESFPVVKRSTDPYKDFKMSMIEMITEKQMCDAADLEQLLYCFLSLNAPQHHGVIVRVFSDIWNALLGDPPADAVSR</sequence>
<evidence type="ECO:0000259" key="8">
    <source>
        <dbReference type="PROSITE" id="PS51754"/>
    </source>
</evidence>
<evidence type="ECO:0000256" key="7">
    <source>
        <dbReference type="SAM" id="MobiDB-lite"/>
    </source>
</evidence>
<keyword evidence="5 6" id="KW-0539">Nucleus</keyword>
<evidence type="ECO:0000313" key="9">
    <source>
        <dbReference type="EMBL" id="VVW20280.1"/>
    </source>
</evidence>
<dbReference type="GO" id="GO:0005634">
    <property type="term" value="C:nucleus"/>
    <property type="evidence" value="ECO:0007669"/>
    <property type="project" value="UniProtKB-SubCell"/>
</dbReference>
<dbReference type="InterPro" id="IPR006458">
    <property type="entry name" value="Ovate_C"/>
</dbReference>
<dbReference type="Gramene" id="NC3G0227700.1">
    <property type="protein sequence ID" value="NC3G0227700.1:cds"/>
    <property type="gene ID" value="NC3G0227700"/>
</dbReference>
<keyword evidence="4 6" id="KW-0804">Transcription</keyword>
<comment type="function">
    <text evidence="6">Transcriptional repressor that regulates multiple aspects of plant growth and development.</text>
</comment>
<keyword evidence="3 6" id="KW-0805">Transcription regulation</keyword>
<keyword evidence="2 6" id="KW-0678">Repressor</keyword>
<evidence type="ECO:0000256" key="4">
    <source>
        <dbReference type="ARBA" id="ARBA00023163"/>
    </source>
</evidence>
<gene>
    <name evidence="9" type="ORF">NYM_LOCUS16075</name>
</gene>
<feature type="compositionally biased region" description="Polar residues" evidence="7">
    <location>
        <begin position="175"/>
        <end position="185"/>
    </location>
</feature>
<name>A0A5K1C1P2_9MAGN</name>
<dbReference type="AlphaFoldDB" id="A0A5K1C1P2"/>
<evidence type="ECO:0000256" key="6">
    <source>
        <dbReference type="RuleBase" id="RU367028"/>
    </source>
</evidence>
<accession>A0A5K1C1P2</accession>
<evidence type="ECO:0000256" key="5">
    <source>
        <dbReference type="ARBA" id="ARBA00023242"/>
    </source>
</evidence>
<dbReference type="GO" id="GO:0045892">
    <property type="term" value="P:negative regulation of DNA-templated transcription"/>
    <property type="evidence" value="ECO:0007669"/>
    <property type="project" value="UniProtKB-UniRule"/>
</dbReference>
<evidence type="ECO:0000256" key="1">
    <source>
        <dbReference type="ARBA" id="ARBA00004123"/>
    </source>
</evidence>
<evidence type="ECO:0000256" key="3">
    <source>
        <dbReference type="ARBA" id="ARBA00023015"/>
    </source>
</evidence>